<dbReference type="Proteomes" id="UP000694389">
    <property type="component" value="Unassembled WGS sequence"/>
</dbReference>
<dbReference type="Pfam" id="PF13855">
    <property type="entry name" value="LRR_8"/>
    <property type="match status" value="4"/>
</dbReference>
<keyword evidence="4" id="KW-0433">Leucine-rich repeat</keyword>
<feature type="chain" id="PRO_5035762308" description="TIR domain-containing protein" evidence="15">
    <location>
        <begin position="31"/>
        <end position="958"/>
    </location>
</feature>
<dbReference type="GO" id="GO:0005886">
    <property type="term" value="C:plasma membrane"/>
    <property type="evidence" value="ECO:0007669"/>
    <property type="project" value="TreeGrafter"/>
</dbReference>
<reference evidence="17" key="1">
    <citation type="submission" date="2025-08" db="UniProtKB">
        <authorList>
            <consortium name="Ensembl"/>
        </authorList>
    </citation>
    <scope>IDENTIFICATION</scope>
</reference>
<feature type="signal peptide" evidence="15">
    <location>
        <begin position="1"/>
        <end position="30"/>
    </location>
</feature>
<feature type="transmembrane region" description="Helical" evidence="14">
    <location>
        <begin position="770"/>
        <end position="787"/>
    </location>
</feature>
<evidence type="ECO:0000256" key="6">
    <source>
        <dbReference type="ARBA" id="ARBA00022729"/>
    </source>
</evidence>
<dbReference type="InterPro" id="IPR035897">
    <property type="entry name" value="Toll_tir_struct_dom_sf"/>
</dbReference>
<organism evidence="17 18">
    <name type="scientific">Dicentrarchus labrax</name>
    <name type="common">European seabass</name>
    <name type="synonym">Morone labrax</name>
    <dbReference type="NCBI Taxonomy" id="13489"/>
    <lineage>
        <taxon>Eukaryota</taxon>
        <taxon>Metazoa</taxon>
        <taxon>Chordata</taxon>
        <taxon>Craniata</taxon>
        <taxon>Vertebrata</taxon>
        <taxon>Euteleostomi</taxon>
        <taxon>Actinopterygii</taxon>
        <taxon>Neopterygii</taxon>
        <taxon>Teleostei</taxon>
        <taxon>Neoteleostei</taxon>
        <taxon>Acanthomorphata</taxon>
        <taxon>Eupercaria</taxon>
        <taxon>Moronidae</taxon>
        <taxon>Dicentrarchus</taxon>
    </lineage>
</organism>
<protein>
    <recommendedName>
        <fullName evidence="16">TIR domain-containing protein</fullName>
    </recommendedName>
</protein>
<dbReference type="SMART" id="SM00082">
    <property type="entry name" value="LRRCT"/>
    <property type="match status" value="1"/>
</dbReference>
<dbReference type="SMART" id="SM00365">
    <property type="entry name" value="LRR_SD22"/>
    <property type="match status" value="6"/>
</dbReference>
<dbReference type="FunFam" id="3.40.50.10140:FF:000001">
    <property type="entry name" value="Toll-like receptor 2"/>
    <property type="match status" value="1"/>
</dbReference>
<comment type="subcellular location">
    <subcellularLocation>
        <location evidence="1">Membrane</location>
        <topology evidence="1">Single-pass type I membrane protein</topology>
    </subcellularLocation>
</comment>
<evidence type="ECO:0000259" key="16">
    <source>
        <dbReference type="PROSITE" id="PS50104"/>
    </source>
</evidence>
<proteinExistence type="inferred from homology"/>
<dbReference type="GeneID" id="127357984"/>
<keyword evidence="12" id="KW-0325">Glycoprotein</keyword>
<keyword evidence="11" id="KW-0675">Receptor</keyword>
<evidence type="ECO:0000256" key="11">
    <source>
        <dbReference type="ARBA" id="ARBA00023170"/>
    </source>
</evidence>
<evidence type="ECO:0000256" key="15">
    <source>
        <dbReference type="SAM" id="SignalP"/>
    </source>
</evidence>
<keyword evidence="10 14" id="KW-0472">Membrane</keyword>
<evidence type="ECO:0000256" key="8">
    <source>
        <dbReference type="ARBA" id="ARBA00022859"/>
    </source>
</evidence>
<dbReference type="Pfam" id="PF01582">
    <property type="entry name" value="TIR"/>
    <property type="match status" value="1"/>
</dbReference>
<dbReference type="PANTHER" id="PTHR24365:SF522">
    <property type="entry name" value="LOW QUALITY PROTEIN: TOLL-LIKE RECEPTOR 13-RELATED"/>
    <property type="match status" value="1"/>
</dbReference>
<dbReference type="InterPro" id="IPR000157">
    <property type="entry name" value="TIR_dom"/>
</dbReference>
<dbReference type="GO" id="GO:0038023">
    <property type="term" value="F:signaling receptor activity"/>
    <property type="evidence" value="ECO:0007669"/>
    <property type="project" value="TreeGrafter"/>
</dbReference>
<dbReference type="InterPro" id="IPR032675">
    <property type="entry name" value="LRR_dom_sf"/>
</dbReference>
<evidence type="ECO:0000256" key="12">
    <source>
        <dbReference type="ARBA" id="ARBA00023180"/>
    </source>
</evidence>
<dbReference type="GO" id="GO:0002224">
    <property type="term" value="P:toll-like receptor signaling pathway"/>
    <property type="evidence" value="ECO:0007669"/>
    <property type="project" value="TreeGrafter"/>
</dbReference>
<evidence type="ECO:0000313" key="18">
    <source>
        <dbReference type="Proteomes" id="UP000694389"/>
    </source>
</evidence>
<dbReference type="Gene3D" id="3.80.10.10">
    <property type="entry name" value="Ribonuclease Inhibitor"/>
    <property type="match status" value="3"/>
</dbReference>
<dbReference type="GO" id="GO:0045087">
    <property type="term" value="P:innate immune response"/>
    <property type="evidence" value="ECO:0007669"/>
    <property type="project" value="UniProtKB-KW"/>
</dbReference>
<evidence type="ECO:0000256" key="10">
    <source>
        <dbReference type="ARBA" id="ARBA00023136"/>
    </source>
</evidence>
<dbReference type="SUPFAM" id="SSF52200">
    <property type="entry name" value="Toll/Interleukin receptor TIR domain"/>
    <property type="match status" value="1"/>
</dbReference>
<evidence type="ECO:0000256" key="2">
    <source>
        <dbReference type="ARBA" id="ARBA00009634"/>
    </source>
</evidence>
<gene>
    <name evidence="17" type="primary">LOC127357984</name>
</gene>
<keyword evidence="7" id="KW-0677">Repeat</keyword>
<dbReference type="RefSeq" id="XP_051246673.1">
    <property type="nucleotide sequence ID" value="XM_051390713.1"/>
</dbReference>
<keyword evidence="9 14" id="KW-1133">Transmembrane helix</keyword>
<evidence type="ECO:0000256" key="5">
    <source>
        <dbReference type="ARBA" id="ARBA00022692"/>
    </source>
</evidence>
<evidence type="ECO:0000256" key="4">
    <source>
        <dbReference type="ARBA" id="ARBA00022614"/>
    </source>
</evidence>
<dbReference type="Ensembl" id="ENSDLAT00005048405.2">
    <property type="protein sequence ID" value="ENSDLAP00005045341.2"/>
    <property type="gene ID" value="ENSDLAG00005020091.2"/>
</dbReference>
<evidence type="ECO:0000313" key="17">
    <source>
        <dbReference type="Ensembl" id="ENSDLAP00005045341.2"/>
    </source>
</evidence>
<dbReference type="GeneTree" id="ENSGT00940000163999"/>
<dbReference type="PROSITE" id="PS51450">
    <property type="entry name" value="LRR"/>
    <property type="match status" value="1"/>
</dbReference>
<evidence type="ECO:0000256" key="14">
    <source>
        <dbReference type="SAM" id="Phobius"/>
    </source>
</evidence>
<keyword evidence="13" id="KW-0395">Inflammatory response</keyword>
<dbReference type="InterPro" id="IPR003591">
    <property type="entry name" value="Leu-rich_rpt_typical-subtyp"/>
</dbReference>
<evidence type="ECO:0000256" key="7">
    <source>
        <dbReference type="ARBA" id="ARBA00022737"/>
    </source>
</evidence>
<dbReference type="OrthoDB" id="1421090at2759"/>
<dbReference type="SMART" id="SM00369">
    <property type="entry name" value="LRR_TYP"/>
    <property type="match status" value="14"/>
</dbReference>
<keyword evidence="6 15" id="KW-0732">Signal</keyword>
<dbReference type="OMA" id="QRTCKPT"/>
<evidence type="ECO:0000256" key="9">
    <source>
        <dbReference type="ARBA" id="ARBA00022989"/>
    </source>
</evidence>
<accession>A0A8C4HN94</accession>
<comment type="similarity">
    <text evidence="2">Belongs to the Toll-like receptor family.</text>
</comment>
<dbReference type="InterPro" id="IPR000483">
    <property type="entry name" value="Cys-rich_flank_reg_C"/>
</dbReference>
<sequence length="958" mass="109972">MPAVGSLSYSVRRRLVLLLCLLLHLNPSLSYSLKSCTIDYSKDALAEVIIDCSQRKLVIIPEDIPRDARSVNLYNNQIEQINNKDFSGFSKLKDLRLDCNHIAHVDDGSFIHAVSLKELYMSYNRLTKLTANLFQGLSNLTLLDLSSNSIQFIHNSAFQFLSSLQTVLLDSNMLQQVADIQPILQLPRIQNLSIKANLFPSFQTKDLPLNKPSGLKVLDVSESNFEKFSITTQIFPHLEMIDLSRFDQSEAMQWDIPDKTLLKNITQLILSHTFIPFDNIQNILQNLDSLRHLRLNYMERWINKGLLATVCKIPTLKSLDLYFNHVANISAKLETCSQLRELDLSTTHTTELSKGSLRLMKQLQSLTLATNLITKVPDDIRSLYSLEILDLGDNIISELVCEDFKNTTRLTELYLNTNRIAKLDGCVFENLNDLKILDISDNLLWTFGGAFNIGPQKLEYLDLSKNFILILKRGDFQGLGSVKHLDLVTNRIGRVKRRAFDGLNNLTTLSVSLPLEYENHFRELPHLENLTIYFNTDGGFRTLQSQASYHEASFHLKSLKIFKIICTGYHYGFPLDVPEEFFQAMKHLEDFTAENVYISAPDPQTFQFNFRLKSLKISQTDLSDLNPELFQPIPNLQALDLSETRLQSLDFLAQANLPALRQLKLSGNEITVINETVFQSLPALTYLDLDNNPFTCDCSNAGFIQWVMNNKQTQVVNGHQYTCSFPAAEQGNKLLDFDIQSCWMDVSFLCFISSTCLVVLTLLASFIYHFLRWQLAYGFYLFLAFVYDNRKRKKGAPHHYDAFISYNVHDEDWVYREMLPVLEGEQGWRLCLHHRDFQPGKAIIENITDAIYGSRKTICVISRRYLQSEWCSREIQMASFRLFDEQKDVLILLFLEEIPAQQLSPYYRMRKLVKKRTYLSWPQDGQHAGVFWQNVRRALETGDTVADNTDLLTGPAGC</sequence>
<evidence type="ECO:0000256" key="1">
    <source>
        <dbReference type="ARBA" id="ARBA00004479"/>
    </source>
</evidence>
<dbReference type="PANTHER" id="PTHR24365">
    <property type="entry name" value="TOLL-LIKE RECEPTOR"/>
    <property type="match status" value="1"/>
</dbReference>
<feature type="domain" description="TIR" evidence="16">
    <location>
        <begin position="798"/>
        <end position="939"/>
    </location>
</feature>
<keyword evidence="3" id="KW-0399">Innate immunity</keyword>
<name>A0A8C4HN94_DICLA</name>
<keyword evidence="8" id="KW-0391">Immunity</keyword>
<reference evidence="17" key="2">
    <citation type="submission" date="2025-09" db="UniProtKB">
        <authorList>
            <consortium name="Ensembl"/>
        </authorList>
    </citation>
    <scope>IDENTIFICATION</scope>
</reference>
<keyword evidence="5 14" id="KW-0812">Transmembrane</keyword>
<dbReference type="InterPro" id="IPR001611">
    <property type="entry name" value="Leu-rich_rpt"/>
</dbReference>
<dbReference type="Gene3D" id="3.40.50.10140">
    <property type="entry name" value="Toll/interleukin-1 receptor homology (TIR) domain"/>
    <property type="match status" value="1"/>
</dbReference>
<dbReference type="SUPFAM" id="SSF52058">
    <property type="entry name" value="L domain-like"/>
    <property type="match status" value="3"/>
</dbReference>
<evidence type="ECO:0000256" key="13">
    <source>
        <dbReference type="ARBA" id="ARBA00023198"/>
    </source>
</evidence>
<dbReference type="PROSITE" id="PS50104">
    <property type="entry name" value="TIR"/>
    <property type="match status" value="1"/>
</dbReference>
<dbReference type="SMART" id="SM00255">
    <property type="entry name" value="TIR"/>
    <property type="match status" value="1"/>
</dbReference>
<dbReference type="GO" id="GO:0006954">
    <property type="term" value="P:inflammatory response"/>
    <property type="evidence" value="ECO:0007669"/>
    <property type="project" value="UniProtKB-KW"/>
</dbReference>
<evidence type="ECO:0000256" key="3">
    <source>
        <dbReference type="ARBA" id="ARBA00022588"/>
    </source>
</evidence>
<dbReference type="AlphaFoldDB" id="A0A8C4HN94"/>
<keyword evidence="18" id="KW-1185">Reference proteome</keyword>